<accession>A0AA39W3S2</accession>
<gene>
    <name evidence="1" type="ORF">B0T17DRAFT_132509</name>
</gene>
<protein>
    <submittedName>
        <fullName evidence="1">Uncharacterized protein</fullName>
    </submittedName>
</protein>
<evidence type="ECO:0000313" key="2">
    <source>
        <dbReference type="Proteomes" id="UP001174934"/>
    </source>
</evidence>
<dbReference type="EMBL" id="JAULSR010000013">
    <property type="protein sequence ID" value="KAK0609504.1"/>
    <property type="molecule type" value="Genomic_DNA"/>
</dbReference>
<dbReference type="Proteomes" id="UP001174934">
    <property type="component" value="Unassembled WGS sequence"/>
</dbReference>
<keyword evidence="2" id="KW-1185">Reference proteome</keyword>
<comment type="caution">
    <text evidence="1">The sequence shown here is derived from an EMBL/GenBank/DDBJ whole genome shotgun (WGS) entry which is preliminary data.</text>
</comment>
<proteinExistence type="predicted"/>
<evidence type="ECO:0000313" key="1">
    <source>
        <dbReference type="EMBL" id="KAK0609504.1"/>
    </source>
</evidence>
<organism evidence="1 2">
    <name type="scientific">Bombardia bombarda</name>
    <dbReference type="NCBI Taxonomy" id="252184"/>
    <lineage>
        <taxon>Eukaryota</taxon>
        <taxon>Fungi</taxon>
        <taxon>Dikarya</taxon>
        <taxon>Ascomycota</taxon>
        <taxon>Pezizomycotina</taxon>
        <taxon>Sordariomycetes</taxon>
        <taxon>Sordariomycetidae</taxon>
        <taxon>Sordariales</taxon>
        <taxon>Lasiosphaeriaceae</taxon>
        <taxon>Bombardia</taxon>
    </lineage>
</organism>
<name>A0AA39W3S2_9PEZI</name>
<reference evidence="1" key="1">
    <citation type="submission" date="2023-06" db="EMBL/GenBank/DDBJ databases">
        <title>Genome-scale phylogeny and comparative genomics of the fungal order Sordariales.</title>
        <authorList>
            <consortium name="Lawrence Berkeley National Laboratory"/>
            <person name="Hensen N."/>
            <person name="Bonometti L."/>
            <person name="Westerberg I."/>
            <person name="Brannstrom I.O."/>
            <person name="Guillou S."/>
            <person name="Cros-Aarteil S."/>
            <person name="Calhoun S."/>
            <person name="Haridas S."/>
            <person name="Kuo A."/>
            <person name="Mondo S."/>
            <person name="Pangilinan J."/>
            <person name="Riley R."/>
            <person name="LaButti K."/>
            <person name="Andreopoulos B."/>
            <person name="Lipzen A."/>
            <person name="Chen C."/>
            <person name="Yanf M."/>
            <person name="Daum C."/>
            <person name="Ng V."/>
            <person name="Clum A."/>
            <person name="Steindorff A."/>
            <person name="Ohm R."/>
            <person name="Martin F."/>
            <person name="Silar P."/>
            <person name="Natvig D."/>
            <person name="Lalanne C."/>
            <person name="Gautier V."/>
            <person name="Ament-velasquez S.L."/>
            <person name="Kruys A."/>
            <person name="Hutchinson M.I."/>
            <person name="Powell A.J."/>
            <person name="Barry K."/>
            <person name="Miller A.N."/>
            <person name="Grigoriev I.V."/>
            <person name="Debuchy R."/>
            <person name="Gladieux P."/>
            <person name="Thoren M.H."/>
            <person name="Johannesson H."/>
        </authorList>
    </citation>
    <scope>NUCLEOTIDE SEQUENCE</scope>
    <source>
        <strain evidence="1">SMH3391-2</strain>
    </source>
</reference>
<dbReference type="AlphaFoldDB" id="A0AA39W3S2"/>
<sequence length="84" mass="9430">MTKFSPGWRHLVAGRLLPCHWATPRPEQRGSTTVGGRIVILFVLLRKVTIPTLERGFDFLFLGGCLVRIVHGILVENTHMAIPK</sequence>